<feature type="signal peptide" evidence="2">
    <location>
        <begin position="1"/>
        <end position="30"/>
    </location>
</feature>
<accession>A0A9N8Z5D0</accession>
<dbReference type="Proteomes" id="UP000789831">
    <property type="component" value="Unassembled WGS sequence"/>
</dbReference>
<organism evidence="3 4">
    <name type="scientific">Ambispora gerdemannii</name>
    <dbReference type="NCBI Taxonomy" id="144530"/>
    <lineage>
        <taxon>Eukaryota</taxon>
        <taxon>Fungi</taxon>
        <taxon>Fungi incertae sedis</taxon>
        <taxon>Mucoromycota</taxon>
        <taxon>Glomeromycotina</taxon>
        <taxon>Glomeromycetes</taxon>
        <taxon>Archaeosporales</taxon>
        <taxon>Ambisporaceae</taxon>
        <taxon>Ambispora</taxon>
    </lineage>
</organism>
<dbReference type="Gene3D" id="1.20.120.810">
    <property type="entry name" value="Vinculin, Vh2 four-helix bundle"/>
    <property type="match status" value="1"/>
</dbReference>
<sequence length="579" mass="66884">MKRINYRTCCRKYLIVILYLLFPIPSPLLPTSGGSSSFVYSLQWYHRISSYFTKEQQQPQQQKLPYDEYDDRDYGGGDGGAEVKFPSLELDWSENLLKLSEEERMVIEHGFGSLAQYEKRKEDCFKSAARELKNGCKDIDLNEENKIKYAVRLTQCEIATANLAVPMECHYHEYRNYGLRIPVNMCFAVRYSIEREQLEQLHNNITLSQLANFDLLRLQQRELIRWRKEEMQKLANLEKTQHRIVVSVREIESSTGFVTNTMSELKENLTEAHLTAEHIHIKQQETIGKLSDVADITAEIYDSARKRILGVSESLDAFQASFQGVESNAENLRELQETTQQMLSHIKKITKESANQTTENLMTLSVELENFQETTKKAYEEIVNTGMQYSGTLQRITESTENKLQQSLGKLQESLRGLELLYIGITKIAAVQQELYNDLLEQKKARQTLEKEWHDLLNEVKENFYMLLQISQSEIRLLTETTADARESHQDIIKLVRPLSRVIDLFGDGSRNNSLLSSSSWIYQESLRPSHYRQIEQVPVTSTGIITKRRPRRQLGDAYFANSLIFGKVNGANKSGTKK</sequence>
<evidence type="ECO:0000313" key="3">
    <source>
        <dbReference type="EMBL" id="CAG8477483.1"/>
    </source>
</evidence>
<name>A0A9N8Z5D0_9GLOM</name>
<keyword evidence="2" id="KW-0732">Signal</keyword>
<gene>
    <name evidence="3" type="ORF">AGERDE_LOCUS3056</name>
</gene>
<dbReference type="AlphaFoldDB" id="A0A9N8Z5D0"/>
<keyword evidence="1" id="KW-0175">Coiled coil</keyword>
<proteinExistence type="predicted"/>
<keyword evidence="4" id="KW-1185">Reference proteome</keyword>
<feature type="chain" id="PRO_5040337801" evidence="2">
    <location>
        <begin position="31"/>
        <end position="579"/>
    </location>
</feature>
<feature type="coiled-coil region" evidence="1">
    <location>
        <begin position="332"/>
        <end position="374"/>
    </location>
</feature>
<reference evidence="3" key="1">
    <citation type="submission" date="2021-06" db="EMBL/GenBank/DDBJ databases">
        <authorList>
            <person name="Kallberg Y."/>
            <person name="Tangrot J."/>
            <person name="Rosling A."/>
        </authorList>
    </citation>
    <scope>NUCLEOTIDE SEQUENCE</scope>
    <source>
        <strain evidence="3">MT106</strain>
    </source>
</reference>
<dbReference type="OrthoDB" id="5311848at2759"/>
<evidence type="ECO:0000256" key="2">
    <source>
        <dbReference type="SAM" id="SignalP"/>
    </source>
</evidence>
<dbReference type="EMBL" id="CAJVPL010000276">
    <property type="protein sequence ID" value="CAG8477483.1"/>
    <property type="molecule type" value="Genomic_DNA"/>
</dbReference>
<evidence type="ECO:0000313" key="4">
    <source>
        <dbReference type="Proteomes" id="UP000789831"/>
    </source>
</evidence>
<protein>
    <submittedName>
        <fullName evidence="3">1024_t:CDS:1</fullName>
    </submittedName>
</protein>
<evidence type="ECO:0000256" key="1">
    <source>
        <dbReference type="SAM" id="Coils"/>
    </source>
</evidence>
<comment type="caution">
    <text evidence="3">The sequence shown here is derived from an EMBL/GenBank/DDBJ whole genome shotgun (WGS) entry which is preliminary data.</text>
</comment>